<reference evidence="1 2" key="1">
    <citation type="submission" date="2020-02" db="EMBL/GenBank/DDBJ databases">
        <title>Albibacoteraceae fam. nov., the first described family within the subdivision 4 Verrucomicrobia.</title>
        <authorList>
            <person name="Xi F."/>
        </authorList>
    </citation>
    <scope>NUCLEOTIDE SEQUENCE [LARGE SCALE GENOMIC DNA]</scope>
    <source>
        <strain evidence="1 2">CK1056</strain>
    </source>
</reference>
<gene>
    <name evidence="1" type="ORF">G0Q06_04640</name>
</gene>
<dbReference type="RefSeq" id="WP_163962923.1">
    <property type="nucleotide sequence ID" value="NZ_JAAGNX010000001.1"/>
</dbReference>
<comment type="caution">
    <text evidence="1">The sequence shown here is derived from an EMBL/GenBank/DDBJ whole genome shotgun (WGS) entry which is preliminary data.</text>
</comment>
<dbReference type="EMBL" id="JAAGNX010000001">
    <property type="protein sequence ID" value="NDV61730.1"/>
    <property type="molecule type" value="Genomic_DNA"/>
</dbReference>
<evidence type="ECO:0000313" key="2">
    <source>
        <dbReference type="Proteomes" id="UP000478417"/>
    </source>
</evidence>
<dbReference type="AlphaFoldDB" id="A0A6B2M1X4"/>
<evidence type="ECO:0000313" key="1">
    <source>
        <dbReference type="EMBL" id="NDV61730.1"/>
    </source>
</evidence>
<dbReference type="Proteomes" id="UP000478417">
    <property type="component" value="Unassembled WGS sequence"/>
</dbReference>
<proteinExistence type="predicted"/>
<sequence length="53" mass="5928">MVQISQGFEETTFEILPGELVAEEILHGQYLWPALTRMPCLKSLGMMSAQSSQ</sequence>
<organism evidence="1 2">
    <name type="scientific">Oceanipulchritudo coccoides</name>
    <dbReference type="NCBI Taxonomy" id="2706888"/>
    <lineage>
        <taxon>Bacteria</taxon>
        <taxon>Pseudomonadati</taxon>
        <taxon>Verrucomicrobiota</taxon>
        <taxon>Opitutia</taxon>
        <taxon>Puniceicoccales</taxon>
        <taxon>Oceanipulchritudinaceae</taxon>
        <taxon>Oceanipulchritudo</taxon>
    </lineage>
</organism>
<keyword evidence="2" id="KW-1185">Reference proteome</keyword>
<protein>
    <submittedName>
        <fullName evidence="1">Uncharacterized protein</fullName>
    </submittedName>
</protein>
<accession>A0A6B2M1X4</accession>
<name>A0A6B2M1X4_9BACT</name>